<evidence type="ECO:0008006" key="10">
    <source>
        <dbReference type="Google" id="ProtNLM"/>
    </source>
</evidence>
<dbReference type="EMBL" id="SPLM01000073">
    <property type="protein sequence ID" value="TMW62707.1"/>
    <property type="molecule type" value="Genomic_DNA"/>
</dbReference>
<comment type="caution">
    <text evidence="8">The sequence shown here is derived from an EMBL/GenBank/DDBJ whole genome shotgun (WGS) entry which is preliminary data.</text>
</comment>
<dbReference type="SUPFAM" id="SSF48264">
    <property type="entry name" value="Cytochrome P450"/>
    <property type="match status" value="1"/>
</dbReference>
<keyword evidence="5 6" id="KW-0349">Heme</keyword>
<dbReference type="GO" id="GO:0020037">
    <property type="term" value="F:heme binding"/>
    <property type="evidence" value="ECO:0007669"/>
    <property type="project" value="InterPro"/>
</dbReference>
<evidence type="ECO:0000256" key="2">
    <source>
        <dbReference type="ARBA" id="ARBA00022723"/>
    </source>
</evidence>
<dbReference type="Pfam" id="PF00067">
    <property type="entry name" value="p450"/>
    <property type="match status" value="1"/>
</dbReference>
<dbReference type="OrthoDB" id="1470350at2759"/>
<dbReference type="PRINTS" id="PR00385">
    <property type="entry name" value="P450"/>
</dbReference>
<dbReference type="InterPro" id="IPR001128">
    <property type="entry name" value="Cyt_P450"/>
</dbReference>
<keyword evidence="4 5" id="KW-0408">Iron</keyword>
<feature type="binding site" description="axial binding residue" evidence="5">
    <location>
        <position position="478"/>
    </location>
    <ligand>
        <name>heme</name>
        <dbReference type="ChEBI" id="CHEBI:30413"/>
    </ligand>
    <ligandPart>
        <name>Fe</name>
        <dbReference type="ChEBI" id="CHEBI:18248"/>
    </ligandPart>
</feature>
<dbReference type="Proteomes" id="UP000794436">
    <property type="component" value="Unassembled WGS sequence"/>
</dbReference>
<evidence type="ECO:0000256" key="4">
    <source>
        <dbReference type="ARBA" id="ARBA00023004"/>
    </source>
</evidence>
<dbReference type="Gene3D" id="1.10.630.10">
    <property type="entry name" value="Cytochrome P450"/>
    <property type="match status" value="1"/>
</dbReference>
<dbReference type="InterPro" id="IPR017972">
    <property type="entry name" value="Cyt_P450_CS"/>
</dbReference>
<keyword evidence="7" id="KW-1133">Transmembrane helix</keyword>
<keyword evidence="3 6" id="KW-0560">Oxidoreductase</keyword>
<evidence type="ECO:0000256" key="1">
    <source>
        <dbReference type="ARBA" id="ARBA00010617"/>
    </source>
</evidence>
<dbReference type="PRINTS" id="PR00463">
    <property type="entry name" value="EP450I"/>
</dbReference>
<keyword evidence="7" id="KW-0812">Transmembrane</keyword>
<keyword evidence="7" id="KW-0472">Membrane</keyword>
<comment type="cofactor">
    <cofactor evidence="5">
        <name>heme</name>
        <dbReference type="ChEBI" id="CHEBI:30413"/>
    </cofactor>
</comment>
<dbReference type="PROSITE" id="PS00086">
    <property type="entry name" value="CYTOCHROME_P450"/>
    <property type="match status" value="1"/>
</dbReference>
<protein>
    <recommendedName>
        <fullName evidence="10">Cytochrome P450</fullName>
    </recommendedName>
</protein>
<name>A0A8K1CG43_PYTOL</name>
<accession>A0A8K1CG43</accession>
<dbReference type="CDD" id="cd11064">
    <property type="entry name" value="CYP86A"/>
    <property type="match status" value="1"/>
</dbReference>
<organism evidence="8 9">
    <name type="scientific">Pythium oligandrum</name>
    <name type="common">Mycoparasitic fungus</name>
    <dbReference type="NCBI Taxonomy" id="41045"/>
    <lineage>
        <taxon>Eukaryota</taxon>
        <taxon>Sar</taxon>
        <taxon>Stramenopiles</taxon>
        <taxon>Oomycota</taxon>
        <taxon>Peronosporomycetes</taxon>
        <taxon>Pythiales</taxon>
        <taxon>Pythiaceae</taxon>
        <taxon>Pythium</taxon>
    </lineage>
</organism>
<sequence>MVLQSWIDLVQLVKTDTIHVVSGVAVVFLALQIALWLRSKGSSWTKVAPNVALKATGLSSSPLPIINTTLKFATNPGDFHDWLLMRCKDFQGRPFVMRTLGRPDVVILTTPESIEDVMKTHFESFPKGDYQYQLLGDTLGNGIFATDGTKWVHQRKVASHLFTARSLRESMTQVIRKHTVVLRGILHDAGTQSKSVNLFDLFNRFTIDAFTEIGFGVSTKSMDMEDQHPFQKAFDRVQRMMVLRFFRPVWFWKLQRVLQVGAERQLREDVQTINRMVLDIIAQSMQQRNVGSKASDTVNLVSLFLDNNYDKTTEDFDPQYLRDIVVNFLIAGRDSTAQALTWFFRNVTMHPEVVAKIRAEIKGVLPGLMTGEMDTPTMDQVQQLTYLEAALKESLRLYPAVPVSSRVAAKDVVLSDGTLIRKGQSANIPEYARSRMEQFWGPDAASYNPDRWIDPVTGKLITFSSYQFFVFNAGPRTCLGMHLALLEMKIVVASLLSHLDIEVLDPEKVTYDLSLTLPVRGQMRAHVVPLRAHAY</sequence>
<dbReference type="GO" id="GO:0005506">
    <property type="term" value="F:iron ion binding"/>
    <property type="evidence" value="ECO:0007669"/>
    <property type="project" value="InterPro"/>
</dbReference>
<dbReference type="GO" id="GO:0004497">
    <property type="term" value="F:monooxygenase activity"/>
    <property type="evidence" value="ECO:0007669"/>
    <property type="project" value="UniProtKB-KW"/>
</dbReference>
<dbReference type="InterPro" id="IPR036396">
    <property type="entry name" value="Cyt_P450_sf"/>
</dbReference>
<evidence type="ECO:0000256" key="5">
    <source>
        <dbReference type="PIRSR" id="PIRSR602401-1"/>
    </source>
</evidence>
<dbReference type="InterPro" id="IPR002401">
    <property type="entry name" value="Cyt_P450_E_grp-I"/>
</dbReference>
<evidence type="ECO:0000256" key="3">
    <source>
        <dbReference type="ARBA" id="ARBA00023002"/>
    </source>
</evidence>
<reference evidence="8" key="1">
    <citation type="submission" date="2019-03" db="EMBL/GenBank/DDBJ databases">
        <title>Long read genome sequence of the mycoparasitic Pythium oligandrum ATCC 38472 isolated from sugarbeet rhizosphere.</title>
        <authorList>
            <person name="Gaulin E."/>
        </authorList>
    </citation>
    <scope>NUCLEOTIDE SEQUENCE</scope>
    <source>
        <strain evidence="8">ATCC 38472_TT</strain>
    </source>
</reference>
<evidence type="ECO:0000313" key="8">
    <source>
        <dbReference type="EMBL" id="TMW62707.1"/>
    </source>
</evidence>
<feature type="transmembrane region" description="Helical" evidence="7">
    <location>
        <begin position="20"/>
        <end position="37"/>
    </location>
</feature>
<proteinExistence type="inferred from homology"/>
<keyword evidence="9" id="KW-1185">Reference proteome</keyword>
<dbReference type="PANTHER" id="PTHR24296">
    <property type="entry name" value="CYTOCHROME P450"/>
    <property type="match status" value="1"/>
</dbReference>
<keyword evidence="6" id="KW-0503">Monooxygenase</keyword>
<comment type="similarity">
    <text evidence="1 6">Belongs to the cytochrome P450 family.</text>
</comment>
<evidence type="ECO:0000256" key="7">
    <source>
        <dbReference type="SAM" id="Phobius"/>
    </source>
</evidence>
<dbReference type="GO" id="GO:0016705">
    <property type="term" value="F:oxidoreductase activity, acting on paired donors, with incorporation or reduction of molecular oxygen"/>
    <property type="evidence" value="ECO:0007669"/>
    <property type="project" value="InterPro"/>
</dbReference>
<evidence type="ECO:0000256" key="6">
    <source>
        <dbReference type="RuleBase" id="RU000461"/>
    </source>
</evidence>
<gene>
    <name evidence="8" type="ORF">Poli38472_005325</name>
</gene>
<evidence type="ECO:0000313" key="9">
    <source>
        <dbReference type="Proteomes" id="UP000794436"/>
    </source>
</evidence>
<dbReference type="GO" id="GO:0006629">
    <property type="term" value="P:lipid metabolic process"/>
    <property type="evidence" value="ECO:0007669"/>
    <property type="project" value="UniProtKB-ARBA"/>
</dbReference>
<keyword evidence="2 5" id="KW-0479">Metal-binding</keyword>
<dbReference type="AlphaFoldDB" id="A0A8K1CG43"/>